<protein>
    <submittedName>
        <fullName evidence="2">Uncharacterized protein</fullName>
    </submittedName>
</protein>
<reference evidence="2 3" key="1">
    <citation type="submission" date="2024-04" db="EMBL/GenBank/DDBJ databases">
        <title>Tritrichomonas musculus Genome.</title>
        <authorList>
            <person name="Alves-Ferreira E."/>
            <person name="Grigg M."/>
            <person name="Lorenzi H."/>
            <person name="Galac M."/>
        </authorList>
    </citation>
    <scope>NUCLEOTIDE SEQUENCE [LARGE SCALE GENOMIC DNA]</scope>
    <source>
        <strain evidence="2 3">EAF2021</strain>
    </source>
</reference>
<evidence type="ECO:0000313" key="3">
    <source>
        <dbReference type="Proteomes" id="UP001470230"/>
    </source>
</evidence>
<keyword evidence="3" id="KW-1185">Reference proteome</keyword>
<feature type="compositionally biased region" description="Polar residues" evidence="1">
    <location>
        <begin position="39"/>
        <end position="56"/>
    </location>
</feature>
<dbReference type="EMBL" id="JAPFFF010000019">
    <property type="protein sequence ID" value="KAK8858212.1"/>
    <property type="molecule type" value="Genomic_DNA"/>
</dbReference>
<organism evidence="2 3">
    <name type="scientific">Tritrichomonas musculus</name>
    <dbReference type="NCBI Taxonomy" id="1915356"/>
    <lineage>
        <taxon>Eukaryota</taxon>
        <taxon>Metamonada</taxon>
        <taxon>Parabasalia</taxon>
        <taxon>Tritrichomonadida</taxon>
        <taxon>Tritrichomonadidae</taxon>
        <taxon>Tritrichomonas</taxon>
    </lineage>
</organism>
<dbReference type="Proteomes" id="UP001470230">
    <property type="component" value="Unassembled WGS sequence"/>
</dbReference>
<feature type="region of interest" description="Disordered" evidence="1">
    <location>
        <begin position="34"/>
        <end position="56"/>
    </location>
</feature>
<gene>
    <name evidence="2" type="ORF">M9Y10_013313</name>
</gene>
<evidence type="ECO:0000256" key="1">
    <source>
        <dbReference type="SAM" id="MobiDB-lite"/>
    </source>
</evidence>
<accession>A0ABR2I8A5</accession>
<proteinExistence type="predicted"/>
<name>A0ABR2I8A5_9EUKA</name>
<comment type="caution">
    <text evidence="2">The sequence shown here is derived from an EMBL/GenBank/DDBJ whole genome shotgun (WGS) entry which is preliminary data.</text>
</comment>
<evidence type="ECO:0000313" key="2">
    <source>
        <dbReference type="EMBL" id="KAK8858212.1"/>
    </source>
</evidence>
<sequence length="90" mass="10212">MSDYSNSEDVNESIETFPWMETEHRDEEGMTCFYPPQLEGNSQVSTPGRSSIKSRGMTSTFLSSEIPDDAKKCMFYYLPGVLFGKKLNPL</sequence>